<proteinExistence type="predicted"/>
<dbReference type="STRING" id="1221996.QY95_01989"/>
<organism evidence="1 2">
    <name type="scientific">Bacillus thermotolerans</name>
    <name type="common">Quasibacillus thermotolerans</name>
    <dbReference type="NCBI Taxonomy" id="1221996"/>
    <lineage>
        <taxon>Bacteria</taxon>
        <taxon>Bacillati</taxon>
        <taxon>Bacillota</taxon>
        <taxon>Bacilli</taxon>
        <taxon>Bacillales</taxon>
        <taxon>Bacillaceae</taxon>
        <taxon>Bacillus</taxon>
    </lineage>
</organism>
<dbReference type="EMBL" id="JWIR02000037">
    <property type="protein sequence ID" value="KKB39772.1"/>
    <property type="molecule type" value="Genomic_DNA"/>
</dbReference>
<keyword evidence="2" id="KW-1185">Reference proteome</keyword>
<dbReference type="Proteomes" id="UP000031563">
    <property type="component" value="Unassembled WGS sequence"/>
</dbReference>
<dbReference type="AlphaFoldDB" id="A0A0F5I3Q7"/>
<name>A0A0F5I3Q7_BACTR</name>
<protein>
    <submittedName>
        <fullName evidence="1">Uncharacterized protein</fullName>
    </submittedName>
</protein>
<evidence type="ECO:0000313" key="2">
    <source>
        <dbReference type="Proteomes" id="UP000031563"/>
    </source>
</evidence>
<reference evidence="1" key="1">
    <citation type="submission" date="2015-02" db="EMBL/GenBank/DDBJ databases">
        <title>Genome Assembly of Bacillaceae bacterium MTCC 8252.</title>
        <authorList>
            <person name="Verma A."/>
            <person name="Khatri I."/>
            <person name="Mual P."/>
            <person name="Subramanian S."/>
            <person name="Krishnamurthi S."/>
        </authorList>
    </citation>
    <scope>NUCLEOTIDE SEQUENCE [LARGE SCALE GENOMIC DNA]</scope>
    <source>
        <strain evidence="1">MTCC 8252</strain>
    </source>
</reference>
<evidence type="ECO:0000313" key="1">
    <source>
        <dbReference type="EMBL" id="KKB39772.1"/>
    </source>
</evidence>
<sequence length="41" mass="4878">MNICIFIKKSIQVIFTKVNRKINKCKILINIVCVRFCFTFP</sequence>
<comment type="caution">
    <text evidence="1">The sequence shown here is derived from an EMBL/GenBank/DDBJ whole genome shotgun (WGS) entry which is preliminary data.</text>
</comment>
<accession>A0A0F5I3Q7</accession>
<gene>
    <name evidence="1" type="ORF">QY95_01989</name>
</gene>